<reference evidence="5" key="2">
    <citation type="journal article" date="2021" name="PeerJ">
        <title>Extensive microbial diversity within the chicken gut microbiome revealed by metagenomics and culture.</title>
        <authorList>
            <person name="Gilroy R."/>
            <person name="Ravi A."/>
            <person name="Getino M."/>
            <person name="Pursley I."/>
            <person name="Horton D.L."/>
            <person name="Alikhan N.F."/>
            <person name="Baker D."/>
            <person name="Gharbi K."/>
            <person name="Hall N."/>
            <person name="Watson M."/>
            <person name="Adriaenssens E.M."/>
            <person name="Foster-Nyarko E."/>
            <person name="Jarju S."/>
            <person name="Secka A."/>
            <person name="Antonio M."/>
            <person name="Oren A."/>
            <person name="Chaudhuri R.R."/>
            <person name="La Ragione R."/>
            <person name="Hildebrand F."/>
            <person name="Pallen M.J."/>
        </authorList>
    </citation>
    <scope>NUCLEOTIDE SEQUENCE</scope>
    <source>
        <strain evidence="5">ChiW16-3235</strain>
    </source>
</reference>
<keyword evidence="2 5" id="KW-0378">Hydrolase</keyword>
<comment type="caution">
    <text evidence="5">The sequence shown here is derived from an EMBL/GenBank/DDBJ whole genome shotgun (WGS) entry which is preliminary data.</text>
</comment>
<name>A0A9D1E5B1_9FIRM</name>
<evidence type="ECO:0000313" key="5">
    <source>
        <dbReference type="EMBL" id="HIR66777.1"/>
    </source>
</evidence>
<dbReference type="InterPro" id="IPR017853">
    <property type="entry name" value="GH"/>
</dbReference>
<dbReference type="Gene3D" id="2.60.40.10">
    <property type="entry name" value="Immunoglobulins"/>
    <property type="match status" value="1"/>
</dbReference>
<evidence type="ECO:0000256" key="3">
    <source>
        <dbReference type="ARBA" id="ARBA00023295"/>
    </source>
</evidence>
<protein>
    <submittedName>
        <fullName evidence="5">Glycoside hydrolase family 13 protein</fullName>
    </submittedName>
</protein>
<dbReference type="PANTHER" id="PTHR10357:SF210">
    <property type="entry name" value="MALTODEXTRIN GLUCOSIDASE"/>
    <property type="match status" value="1"/>
</dbReference>
<evidence type="ECO:0000313" key="6">
    <source>
        <dbReference type="Proteomes" id="UP000823913"/>
    </source>
</evidence>
<dbReference type="GO" id="GO:0005975">
    <property type="term" value="P:carbohydrate metabolic process"/>
    <property type="evidence" value="ECO:0007669"/>
    <property type="project" value="InterPro"/>
</dbReference>
<reference evidence="5" key="1">
    <citation type="submission" date="2020-10" db="EMBL/GenBank/DDBJ databases">
        <authorList>
            <person name="Gilroy R."/>
        </authorList>
    </citation>
    <scope>NUCLEOTIDE SEQUENCE</scope>
    <source>
        <strain evidence="5">ChiW16-3235</strain>
    </source>
</reference>
<dbReference type="SUPFAM" id="SSF81296">
    <property type="entry name" value="E set domains"/>
    <property type="match status" value="1"/>
</dbReference>
<evidence type="ECO:0000256" key="2">
    <source>
        <dbReference type="ARBA" id="ARBA00022801"/>
    </source>
</evidence>
<dbReference type="EMBL" id="DVHK01000045">
    <property type="protein sequence ID" value="HIR66777.1"/>
    <property type="molecule type" value="Genomic_DNA"/>
</dbReference>
<dbReference type="SUPFAM" id="SSF51011">
    <property type="entry name" value="Glycosyl hydrolase domain"/>
    <property type="match status" value="1"/>
</dbReference>
<dbReference type="InterPro" id="IPR006047">
    <property type="entry name" value="GH13_cat_dom"/>
</dbReference>
<dbReference type="Pfam" id="PF02903">
    <property type="entry name" value="Alpha-amylase_N"/>
    <property type="match status" value="1"/>
</dbReference>
<comment type="similarity">
    <text evidence="1">Belongs to the glycosyl hydrolase 13 family.</text>
</comment>
<dbReference type="Pfam" id="PF00128">
    <property type="entry name" value="Alpha-amylase"/>
    <property type="match status" value="2"/>
</dbReference>
<feature type="domain" description="Glycosyl hydrolase family 13 catalytic" evidence="4">
    <location>
        <begin position="125"/>
        <end position="576"/>
    </location>
</feature>
<dbReference type="InterPro" id="IPR013783">
    <property type="entry name" value="Ig-like_fold"/>
</dbReference>
<dbReference type="CDD" id="cd11338">
    <property type="entry name" value="AmyAc_CMD"/>
    <property type="match status" value="1"/>
</dbReference>
<dbReference type="AlphaFoldDB" id="A0A9D1E5B1"/>
<dbReference type="SMART" id="SM00642">
    <property type="entry name" value="Aamy"/>
    <property type="match status" value="1"/>
</dbReference>
<keyword evidence="3" id="KW-0326">Glycosidase</keyword>
<dbReference type="PANTHER" id="PTHR10357">
    <property type="entry name" value="ALPHA-AMYLASE FAMILY MEMBER"/>
    <property type="match status" value="1"/>
</dbReference>
<dbReference type="GO" id="GO:0004553">
    <property type="term" value="F:hydrolase activity, hydrolyzing O-glycosyl compounds"/>
    <property type="evidence" value="ECO:0007669"/>
    <property type="project" value="InterPro"/>
</dbReference>
<proteinExistence type="inferred from homology"/>
<dbReference type="InterPro" id="IPR013780">
    <property type="entry name" value="Glyco_hydro_b"/>
</dbReference>
<dbReference type="SUPFAM" id="SSF51445">
    <property type="entry name" value="(Trans)glycosidases"/>
    <property type="match status" value="1"/>
</dbReference>
<dbReference type="InterPro" id="IPR014756">
    <property type="entry name" value="Ig_E-set"/>
</dbReference>
<dbReference type="Proteomes" id="UP000823913">
    <property type="component" value="Unassembled WGS sequence"/>
</dbReference>
<accession>A0A9D1E5B1</accession>
<dbReference type="Gene3D" id="3.20.20.80">
    <property type="entry name" value="Glycosidases"/>
    <property type="match status" value="1"/>
</dbReference>
<evidence type="ECO:0000259" key="4">
    <source>
        <dbReference type="SMART" id="SM00642"/>
    </source>
</evidence>
<dbReference type="Gene3D" id="2.60.40.1180">
    <property type="entry name" value="Golgi alpha-mannosidase II"/>
    <property type="match status" value="1"/>
</dbReference>
<dbReference type="CDD" id="cd02857">
    <property type="entry name" value="E_set_CDase_PDE_N"/>
    <property type="match status" value="1"/>
</dbReference>
<gene>
    <name evidence="5" type="ORF">IAB94_01870</name>
</gene>
<organism evidence="5 6">
    <name type="scientific">Candidatus Coproplasma avicola</name>
    <dbReference type="NCBI Taxonomy" id="2840744"/>
    <lineage>
        <taxon>Bacteria</taxon>
        <taxon>Bacillati</taxon>
        <taxon>Bacillota</taxon>
        <taxon>Clostridia</taxon>
        <taxon>Eubacteriales</taxon>
        <taxon>Candidatus Coproplasma</taxon>
    </lineage>
</organism>
<dbReference type="InterPro" id="IPR004185">
    <property type="entry name" value="Glyco_hydro_13_lg-like_dom"/>
</dbReference>
<sequence>MINRNALFSDETTLFKYPYAPKAGDTVTVRLRTLKNDVLKVYVCFGGRLREMTKEEQTDETFDFYKLEFTCPDDVVSYYFQISDDDDLVYYNRLGPVTNNQEEYNFSFIPGFDVPDWAKGRVFYQIFTDRFRNGDPRNDVTDNEYYYTGGHVRAIDDWNKIPDSLDVGNFYGGDLQGVEQKISYLASLGIEGIYFNPLFISPSNHKYDTQDYDNIDPHFAVVADDCEHAMQHWEKHNGFAARYITRVTTSRNLSQSNAYFASLVEKLHSHGIAVVLDGVFNHCGSFNKWMDREGIYLNKPGYSKGAYQSLRSPYRKYFAFEKNNVTHSRYEGWWGFETLPKLNYENSDALCEDILNVGAKWVSAPYNADGWRLDVAADLGHSEQFNHKFWQAFSQRVKKANPQAFIFAEHYGDPSPWLNGSEWDTVMNYDAFMEPVTWFLTGMEKHSDYFDGGKYNNGATFFYDMNKNMARLPRPSLDSAINQLSNHDHSRFLTRTNRTPGRLRENGGEAAAQGVDVRVMKLGVLIQMTWPGSPTIYYGDEAGQVGWTDPDSRRTYPWGSEDTSLIDMHRDAIALRKRLSCLRLGSIKALDAGNGYIAYGRFDKDNTAIIVINNNDKEISLSVPVWEAGVTWSDRLGLYYCIGFDSTMPQHVAEVKFGRIVVTLPPHSGCVYGKSWK</sequence>
<evidence type="ECO:0000256" key="1">
    <source>
        <dbReference type="ARBA" id="ARBA00008061"/>
    </source>
</evidence>